<dbReference type="OrthoDB" id="6007799at2"/>
<proteinExistence type="predicted"/>
<dbReference type="AlphaFoldDB" id="A0A4Z0WK61"/>
<reference evidence="1 2" key="1">
    <citation type="submission" date="2019-04" db="EMBL/GenBank/DDBJ databases">
        <title>Natronospirillum operosus gen. nov., sp. nov., a haloalkaliphilic satellite isolated from decaying biomass of laboratory culture of cyanobacterium Geitlerinema sp. and proposal of Natronospirillaceae fam. nov. and Saccharospirillaceae fam. nov.</title>
        <authorList>
            <person name="Kevbrin V."/>
            <person name="Boltyanskaya Y."/>
            <person name="Koziaeva V."/>
            <person name="Grouzdev D.S."/>
            <person name="Park M."/>
            <person name="Cho J."/>
        </authorList>
    </citation>
    <scope>NUCLEOTIDE SEQUENCE [LARGE SCALE GENOMIC DNA]</scope>
    <source>
        <strain evidence="1 2">G-116</strain>
    </source>
</reference>
<dbReference type="Pfam" id="PF11306">
    <property type="entry name" value="DUF3108"/>
    <property type="match status" value="1"/>
</dbReference>
<accession>A0A4Z0WK61</accession>
<dbReference type="InterPro" id="IPR021457">
    <property type="entry name" value="DUF3108"/>
</dbReference>
<comment type="caution">
    <text evidence="1">The sequence shown here is derived from an EMBL/GenBank/DDBJ whole genome shotgun (WGS) entry which is preliminary data.</text>
</comment>
<dbReference type="Proteomes" id="UP000297475">
    <property type="component" value="Unassembled WGS sequence"/>
</dbReference>
<dbReference type="RefSeq" id="WP_135482144.1">
    <property type="nucleotide sequence ID" value="NZ_SRMF01000001.1"/>
</dbReference>
<keyword evidence="2" id="KW-1185">Reference proteome</keyword>
<sequence>MPSTMRQTLTRISHLLLLWVLFLPPALAFEPEPFELELEGFFYRGLPVKVTGTQTLTQRSDGSWRLLLEARGPFIRMEERSDFRWEGDTLVPLGYRYSLRAPFEREERRVRFQPNQNRIRAEVNDRRTDHEFDPDWYDPLSYTLLLLRDLERGDSVSEFMVVDRHDARQYRFAQIDHELAPSRAIVMSQEEPDRGDIFIILDEESRLPAHLLRWRRGSIDYQIRTLSGHINGRTWDDLPHWPNPRRNAP</sequence>
<protein>
    <submittedName>
        <fullName evidence="1">DUF3108 domain-containing protein</fullName>
    </submittedName>
</protein>
<evidence type="ECO:0000313" key="2">
    <source>
        <dbReference type="Proteomes" id="UP000297475"/>
    </source>
</evidence>
<gene>
    <name evidence="1" type="ORF">E4656_06345</name>
</gene>
<organism evidence="1 2">
    <name type="scientific">Natronospirillum operosum</name>
    <dbReference type="NCBI Taxonomy" id="2759953"/>
    <lineage>
        <taxon>Bacteria</taxon>
        <taxon>Pseudomonadati</taxon>
        <taxon>Pseudomonadota</taxon>
        <taxon>Gammaproteobacteria</taxon>
        <taxon>Oceanospirillales</taxon>
        <taxon>Natronospirillaceae</taxon>
        <taxon>Natronospirillum</taxon>
    </lineage>
</organism>
<name>A0A4Z0WK61_9GAMM</name>
<evidence type="ECO:0000313" key="1">
    <source>
        <dbReference type="EMBL" id="TGG96013.1"/>
    </source>
</evidence>
<dbReference type="EMBL" id="SRMF01000001">
    <property type="protein sequence ID" value="TGG96013.1"/>
    <property type="molecule type" value="Genomic_DNA"/>
</dbReference>